<gene>
    <name evidence="2" type="ORF">EKH80_06310</name>
</gene>
<keyword evidence="1" id="KW-0732">Signal</keyword>
<dbReference type="OrthoDB" id="9906862at2"/>
<evidence type="ECO:0000313" key="3">
    <source>
        <dbReference type="Proteomes" id="UP000274358"/>
    </source>
</evidence>
<reference evidence="2 3" key="1">
    <citation type="submission" date="2018-12" db="EMBL/GenBank/DDBJ databases">
        <title>Dyella dinghuensis sp. nov. DHOA06 and Dyella choica sp. nov. 4M-K27, isolated from forest soil.</title>
        <authorList>
            <person name="Qiu L.-H."/>
            <person name="Gao Z.-H."/>
        </authorList>
    </citation>
    <scope>NUCLEOTIDE SEQUENCE [LARGE SCALE GENOMIC DNA]</scope>
    <source>
        <strain evidence="2 3">4M-K27</strain>
    </source>
</reference>
<evidence type="ECO:0000256" key="1">
    <source>
        <dbReference type="SAM" id="SignalP"/>
    </source>
</evidence>
<keyword evidence="3" id="KW-1185">Reference proteome</keyword>
<feature type="signal peptide" evidence="1">
    <location>
        <begin position="1"/>
        <end position="23"/>
    </location>
</feature>
<dbReference type="EMBL" id="RYYV01000004">
    <property type="protein sequence ID" value="RUL77501.1"/>
    <property type="molecule type" value="Genomic_DNA"/>
</dbReference>
<organism evidence="2 3">
    <name type="scientific">Dyella choica</name>
    <dbReference type="NCBI Taxonomy" id="1927959"/>
    <lineage>
        <taxon>Bacteria</taxon>
        <taxon>Pseudomonadati</taxon>
        <taxon>Pseudomonadota</taxon>
        <taxon>Gammaproteobacteria</taxon>
        <taxon>Lysobacterales</taxon>
        <taxon>Rhodanobacteraceae</taxon>
        <taxon>Dyella</taxon>
    </lineage>
</organism>
<sequence>MKTPSAKMMYVSMALFTSLFLFANCEAREKTWWSPPPEGVIRDKVAAISIARAIYFSMNPSLEKSSEKVWQDGMNAERHGDIWKVQQKALPAGSLGGGLEIDLDAKDGRVVQIIFTQ</sequence>
<name>A0A432M7N1_9GAMM</name>
<accession>A0A432M7N1</accession>
<evidence type="ECO:0008006" key="4">
    <source>
        <dbReference type="Google" id="ProtNLM"/>
    </source>
</evidence>
<comment type="caution">
    <text evidence="2">The sequence shown here is derived from an EMBL/GenBank/DDBJ whole genome shotgun (WGS) entry which is preliminary data.</text>
</comment>
<proteinExistence type="predicted"/>
<protein>
    <recommendedName>
        <fullName evidence="4">NTF2 fold domain-containing protein</fullName>
    </recommendedName>
</protein>
<feature type="chain" id="PRO_5019353662" description="NTF2 fold domain-containing protein" evidence="1">
    <location>
        <begin position="24"/>
        <end position="117"/>
    </location>
</feature>
<evidence type="ECO:0000313" key="2">
    <source>
        <dbReference type="EMBL" id="RUL77501.1"/>
    </source>
</evidence>
<dbReference type="Proteomes" id="UP000274358">
    <property type="component" value="Unassembled WGS sequence"/>
</dbReference>
<dbReference type="RefSeq" id="WP_126683896.1">
    <property type="nucleotide sequence ID" value="NZ_RYYV01000004.1"/>
</dbReference>
<dbReference type="AlphaFoldDB" id="A0A432M7N1"/>